<proteinExistence type="predicted"/>
<organism evidence="2 3">
    <name type="scientific">Winogradskya humida</name>
    <dbReference type="NCBI Taxonomy" id="113566"/>
    <lineage>
        <taxon>Bacteria</taxon>
        <taxon>Bacillati</taxon>
        <taxon>Actinomycetota</taxon>
        <taxon>Actinomycetes</taxon>
        <taxon>Micromonosporales</taxon>
        <taxon>Micromonosporaceae</taxon>
        <taxon>Winogradskya</taxon>
    </lineage>
</organism>
<dbReference type="RefSeq" id="WP_203841116.1">
    <property type="nucleotide sequence ID" value="NZ_BAAATV010000012.1"/>
</dbReference>
<dbReference type="Gene3D" id="3.40.50.720">
    <property type="entry name" value="NAD(P)-binding Rossmann-like Domain"/>
    <property type="match status" value="1"/>
</dbReference>
<evidence type="ECO:0000313" key="2">
    <source>
        <dbReference type="EMBL" id="GIE24075.1"/>
    </source>
</evidence>
<dbReference type="PANTHER" id="PTHR43157:SF31">
    <property type="entry name" value="PHOSPHATIDYLINOSITOL-GLYCAN BIOSYNTHESIS CLASS F PROTEIN"/>
    <property type="match status" value="1"/>
</dbReference>
<dbReference type="Proteomes" id="UP000603200">
    <property type="component" value="Unassembled WGS sequence"/>
</dbReference>
<comment type="caution">
    <text evidence="2">The sequence shown here is derived from an EMBL/GenBank/DDBJ whole genome shotgun (WGS) entry which is preliminary data.</text>
</comment>
<accession>A0ABQ3ZZM6</accession>
<dbReference type="EMBL" id="BOMN01000102">
    <property type="protein sequence ID" value="GIE24075.1"/>
    <property type="molecule type" value="Genomic_DNA"/>
</dbReference>
<keyword evidence="3" id="KW-1185">Reference proteome</keyword>
<evidence type="ECO:0000256" key="1">
    <source>
        <dbReference type="ARBA" id="ARBA00023002"/>
    </source>
</evidence>
<sequence>MSTRTAVVTGGTAGIGLHTAIGLAEAGFAVTVVGRDKVRGAAALERLNAAGSAATFIAADLSSQDEVRGLAGTLRERGGIDVLVNNVGGLYPRRRVTGDGFEATFFLTHLSGYLLTELLLEDMVAAGRGRIVNTVSQGIVFADRTPFGQADVAGPYYAMAVYGRAMVASLAWTHGLVARLAGTGVTVVAAAPPGTRSDMGKSMRASMFPWPTRLVWPVIWFNVHRTPVARAARMTLTAATDKDIAHGTVLGIDADLGGADNPETVAAVERLSRDLAPVRG</sequence>
<evidence type="ECO:0000313" key="3">
    <source>
        <dbReference type="Proteomes" id="UP000603200"/>
    </source>
</evidence>
<dbReference type="Pfam" id="PF00106">
    <property type="entry name" value="adh_short"/>
    <property type="match status" value="1"/>
</dbReference>
<keyword evidence="1" id="KW-0560">Oxidoreductase</keyword>
<gene>
    <name evidence="2" type="ORF">Ahu01nite_071770</name>
</gene>
<dbReference type="PRINTS" id="PR00081">
    <property type="entry name" value="GDHRDH"/>
</dbReference>
<dbReference type="InterPro" id="IPR002347">
    <property type="entry name" value="SDR_fam"/>
</dbReference>
<protein>
    <submittedName>
        <fullName evidence="2">Short-chain dehydrogenase</fullName>
    </submittedName>
</protein>
<reference evidence="2 3" key="1">
    <citation type="submission" date="2021-01" db="EMBL/GenBank/DDBJ databases">
        <title>Whole genome shotgun sequence of Actinoplanes humidus NBRC 14915.</title>
        <authorList>
            <person name="Komaki H."/>
            <person name="Tamura T."/>
        </authorList>
    </citation>
    <scope>NUCLEOTIDE SEQUENCE [LARGE SCALE GENOMIC DNA]</scope>
    <source>
        <strain evidence="2 3">NBRC 14915</strain>
    </source>
</reference>
<dbReference type="SUPFAM" id="SSF51735">
    <property type="entry name" value="NAD(P)-binding Rossmann-fold domains"/>
    <property type="match status" value="1"/>
</dbReference>
<dbReference type="PANTHER" id="PTHR43157">
    <property type="entry name" value="PHOSPHATIDYLINOSITOL-GLYCAN BIOSYNTHESIS CLASS F PROTEIN-RELATED"/>
    <property type="match status" value="1"/>
</dbReference>
<name>A0ABQ3ZZM6_9ACTN</name>
<dbReference type="InterPro" id="IPR036291">
    <property type="entry name" value="NAD(P)-bd_dom_sf"/>
</dbReference>